<keyword evidence="1" id="KW-0472">Membrane</keyword>
<gene>
    <name evidence="2" type="ORF">GMST_13020</name>
</gene>
<comment type="caution">
    <text evidence="2">The sequence shown here is derived from an EMBL/GenBank/DDBJ whole genome shotgun (WGS) entry which is preliminary data.</text>
</comment>
<evidence type="ECO:0000256" key="1">
    <source>
        <dbReference type="SAM" id="Phobius"/>
    </source>
</evidence>
<keyword evidence="3" id="KW-1185">Reference proteome</keyword>
<dbReference type="RefSeq" id="WP_183353829.1">
    <property type="nucleotide sequence ID" value="NZ_BLXX01000003.1"/>
</dbReference>
<evidence type="ECO:0000313" key="2">
    <source>
        <dbReference type="EMBL" id="GFO58977.1"/>
    </source>
</evidence>
<feature type="transmembrane region" description="Helical" evidence="1">
    <location>
        <begin position="26"/>
        <end position="43"/>
    </location>
</feature>
<dbReference type="EMBL" id="BLXX01000003">
    <property type="protein sequence ID" value="GFO58977.1"/>
    <property type="molecule type" value="Genomic_DNA"/>
</dbReference>
<evidence type="ECO:0008006" key="4">
    <source>
        <dbReference type="Google" id="ProtNLM"/>
    </source>
</evidence>
<keyword evidence="1" id="KW-1133">Transmembrane helix</keyword>
<name>A0A6V8MG95_9BACT</name>
<evidence type="ECO:0000313" key="3">
    <source>
        <dbReference type="Proteomes" id="UP000556026"/>
    </source>
</evidence>
<sequence>MLSERISSVIASGTEQRCFTVPGLKLWSVCCLGALILCAAVVVRAEGRLRAGAAGVMGRQAGAGETISVHAPVPEQRPGPGAGQYQRIEEKRGEICTEYGCRNFNNDTLRAGLTISTRELTRYLQGYGYLPSELEALTQWQKKALDEAYRYAVQNRQSQQDLNRAGAAIKAEYQAKYRAFLSSRGFAILPGNTLTADLPGIARRNVRELRPMAQALGSIAEKNGYDSSETIGAALSLVQTAFRYETVPMVVNGRQTGGIYPPLETVAKGKGDCDTKSALLAALLMNWNKVKLVGIGVPDHYLMGVLGNPGKGDAFVEYQGLRYVLMEPSGPAWLPPGMVGPSTSALLNSGASLAVEPFTN</sequence>
<dbReference type="AlphaFoldDB" id="A0A6V8MG95"/>
<protein>
    <recommendedName>
        <fullName evidence="4">Transglutaminase-like domain-containing protein</fullName>
    </recommendedName>
</protein>
<proteinExistence type="predicted"/>
<organism evidence="2 3">
    <name type="scientific">Geomonas silvestris</name>
    <dbReference type="NCBI Taxonomy" id="2740184"/>
    <lineage>
        <taxon>Bacteria</taxon>
        <taxon>Pseudomonadati</taxon>
        <taxon>Thermodesulfobacteriota</taxon>
        <taxon>Desulfuromonadia</taxon>
        <taxon>Geobacterales</taxon>
        <taxon>Geobacteraceae</taxon>
        <taxon>Geomonas</taxon>
    </lineage>
</organism>
<accession>A0A6V8MG95</accession>
<reference evidence="3" key="1">
    <citation type="submission" date="2020-06" db="EMBL/GenBank/DDBJ databases">
        <title>Draft genomic sequence of Geomonas sp. Red330.</title>
        <authorList>
            <person name="Itoh H."/>
            <person name="Zhenxing X."/>
            <person name="Ushijima N."/>
            <person name="Masuda Y."/>
            <person name="Shiratori Y."/>
            <person name="Senoo K."/>
        </authorList>
    </citation>
    <scope>NUCLEOTIDE SEQUENCE [LARGE SCALE GENOMIC DNA]</scope>
    <source>
        <strain evidence="3">Red330</strain>
    </source>
</reference>
<keyword evidence="1" id="KW-0812">Transmembrane</keyword>
<dbReference type="Proteomes" id="UP000556026">
    <property type="component" value="Unassembled WGS sequence"/>
</dbReference>